<comment type="caution">
    <text evidence="1">The sequence shown here is derived from an EMBL/GenBank/DDBJ whole genome shotgun (WGS) entry which is preliminary data.</text>
</comment>
<dbReference type="GO" id="GO:0000271">
    <property type="term" value="P:polysaccharide biosynthetic process"/>
    <property type="evidence" value="ECO:0007669"/>
    <property type="project" value="TreeGrafter"/>
</dbReference>
<evidence type="ECO:0000313" key="1">
    <source>
        <dbReference type="EMBL" id="MPM29814.1"/>
    </source>
</evidence>
<organism evidence="1">
    <name type="scientific">bioreactor metagenome</name>
    <dbReference type="NCBI Taxonomy" id="1076179"/>
    <lineage>
        <taxon>unclassified sequences</taxon>
        <taxon>metagenomes</taxon>
        <taxon>ecological metagenomes</taxon>
    </lineage>
</organism>
<dbReference type="InterPro" id="IPR000653">
    <property type="entry name" value="DegT/StrS_aminotransferase"/>
</dbReference>
<accession>A0A644YUW8</accession>
<keyword evidence="1" id="KW-0032">Aminotransferase</keyword>
<sequence length="136" mass="15866">MSNIVAGIGRGQLKVLDQRIEKKKYIYEHYKKELHGKAGIQMMPVHDWNKPNYWLSCISLHEELKPLDIMKALDAENIESRPIWKPMHMQPFFKGYNFIGEGICEKIFENGICLPSDTRMDDNDLEKIVAIIKSIF</sequence>
<keyword evidence="1" id="KW-0808">Transferase</keyword>
<dbReference type="EC" id="2.6.1.-" evidence="1"/>
<dbReference type="Gene3D" id="3.90.1150.10">
    <property type="entry name" value="Aspartate Aminotransferase, domain 1"/>
    <property type="match status" value="1"/>
</dbReference>
<name>A0A644YUW8_9ZZZZ</name>
<dbReference type="PANTHER" id="PTHR30244">
    <property type="entry name" value="TRANSAMINASE"/>
    <property type="match status" value="1"/>
</dbReference>
<dbReference type="EMBL" id="VSSQ01005616">
    <property type="protein sequence ID" value="MPM29814.1"/>
    <property type="molecule type" value="Genomic_DNA"/>
</dbReference>
<protein>
    <submittedName>
        <fullName evidence="1">Putative pyridoxal phosphate-dependent aminotransferase EpsN</fullName>
        <ecNumber evidence="1">2.6.1.-</ecNumber>
    </submittedName>
</protein>
<dbReference type="InterPro" id="IPR015422">
    <property type="entry name" value="PyrdxlP-dep_Trfase_small"/>
</dbReference>
<gene>
    <name evidence="1" type="primary">epsN_7</name>
    <name evidence="1" type="ORF">SDC9_76355</name>
</gene>
<dbReference type="PANTHER" id="PTHR30244:SF34">
    <property type="entry name" value="DTDP-4-AMINO-4,6-DIDEOXYGALACTOSE TRANSAMINASE"/>
    <property type="match status" value="1"/>
</dbReference>
<dbReference type="GO" id="GO:0008483">
    <property type="term" value="F:transaminase activity"/>
    <property type="evidence" value="ECO:0007669"/>
    <property type="project" value="UniProtKB-KW"/>
</dbReference>
<dbReference type="Pfam" id="PF01041">
    <property type="entry name" value="DegT_DnrJ_EryC1"/>
    <property type="match status" value="1"/>
</dbReference>
<proteinExistence type="predicted"/>
<reference evidence="1" key="1">
    <citation type="submission" date="2019-08" db="EMBL/GenBank/DDBJ databases">
        <authorList>
            <person name="Kucharzyk K."/>
            <person name="Murdoch R.W."/>
            <person name="Higgins S."/>
            <person name="Loffler F."/>
        </authorList>
    </citation>
    <scope>NUCLEOTIDE SEQUENCE</scope>
</reference>
<dbReference type="GO" id="GO:0030170">
    <property type="term" value="F:pyridoxal phosphate binding"/>
    <property type="evidence" value="ECO:0007669"/>
    <property type="project" value="TreeGrafter"/>
</dbReference>
<dbReference type="InterPro" id="IPR015424">
    <property type="entry name" value="PyrdxlP-dep_Trfase"/>
</dbReference>
<dbReference type="AlphaFoldDB" id="A0A644YUW8"/>
<dbReference type="SUPFAM" id="SSF53383">
    <property type="entry name" value="PLP-dependent transferases"/>
    <property type="match status" value="1"/>
</dbReference>